<accession>A0A1J1JDJ6</accession>
<reference evidence="1" key="1">
    <citation type="submission" date="2015-09" db="EMBL/GenBank/DDBJ databases">
        <authorList>
            <person name="Jackson K.R."/>
            <person name="Lunt B.L."/>
            <person name="Fisher J.N.B."/>
            <person name="Gardner A.V."/>
            <person name="Bailey M.E."/>
            <person name="Deus L.M."/>
            <person name="Earl A.S."/>
            <person name="Gibby P.D."/>
            <person name="Hartmann K.A."/>
            <person name="Liu J.E."/>
            <person name="Manci A.M."/>
            <person name="Nielsen D.A."/>
            <person name="Solomon M.B."/>
            <person name="Breakwell D.P."/>
            <person name="Burnett S.H."/>
            <person name="Grose J.H."/>
        </authorList>
    </citation>
    <scope>NUCLEOTIDE SEQUENCE</scope>
    <source>
        <strain evidence="1">7805</strain>
    </source>
</reference>
<proteinExistence type="predicted"/>
<dbReference type="EMBL" id="LO018304">
    <property type="protein sequence ID" value="CUM59560.1"/>
    <property type="molecule type" value="Genomic_DNA"/>
</dbReference>
<organism evidence="1">
    <name type="scientific">Planktothrix agardhii</name>
    <name type="common">Oscillatoria agardhii</name>
    <dbReference type="NCBI Taxonomy" id="1160"/>
    <lineage>
        <taxon>Bacteria</taxon>
        <taxon>Bacillati</taxon>
        <taxon>Cyanobacteriota</taxon>
        <taxon>Cyanophyceae</taxon>
        <taxon>Oscillatoriophycideae</taxon>
        <taxon>Oscillatoriales</taxon>
        <taxon>Microcoleaceae</taxon>
        <taxon>Planktothrix</taxon>
    </lineage>
</organism>
<name>A0A1J1JDJ6_PLAAG</name>
<evidence type="ECO:0008006" key="2">
    <source>
        <dbReference type="Google" id="ProtNLM"/>
    </source>
</evidence>
<evidence type="ECO:0000313" key="1">
    <source>
        <dbReference type="EMBL" id="CUM59560.1"/>
    </source>
</evidence>
<protein>
    <recommendedName>
        <fullName evidence="2">BrnA antitoxin of type II toxin-antitoxin system</fullName>
    </recommendedName>
</protein>
<dbReference type="AlphaFoldDB" id="A0A1J1JDJ6"/>
<dbReference type="RefSeq" id="WP_042155607.1">
    <property type="nucleotide sequence ID" value="NZ_LR882934.1"/>
</dbReference>
<sequence length="96" mass="10781">MNENIMSNISKTDWNRIDAMKDEDIDTSDIPPLSEGFWTKAQLRIPKPPVTVEVEVDSETFAWFQAQGETAPKQMSVALKIYVQANKAFSSSTSNI</sequence>
<gene>
    <name evidence="1" type="ORF">PLAM_1593</name>
</gene>